<feature type="transmembrane region" description="Helical" evidence="8">
    <location>
        <begin position="281"/>
        <end position="301"/>
    </location>
</feature>
<evidence type="ECO:0008006" key="11">
    <source>
        <dbReference type="Google" id="ProtNLM"/>
    </source>
</evidence>
<dbReference type="InterPro" id="IPR045861">
    <property type="entry name" value="CorA_cytoplasmic_dom"/>
</dbReference>
<evidence type="ECO:0000256" key="6">
    <source>
        <dbReference type="ARBA" id="ARBA00022989"/>
    </source>
</evidence>
<dbReference type="GO" id="GO:0000287">
    <property type="term" value="F:magnesium ion binding"/>
    <property type="evidence" value="ECO:0007669"/>
    <property type="project" value="TreeGrafter"/>
</dbReference>
<dbReference type="PANTHER" id="PTHR46494:SF1">
    <property type="entry name" value="CORA FAMILY METAL ION TRANSPORTER (EUROFUNG)"/>
    <property type="match status" value="1"/>
</dbReference>
<name>A0A1G2BZ05_9BACT</name>
<comment type="similarity">
    <text evidence="2">Belongs to the CorA metal ion transporter (MIT) (TC 1.A.35) family.</text>
</comment>
<gene>
    <name evidence="9" type="ORF">A2406_04390</name>
</gene>
<dbReference type="InterPro" id="IPR045863">
    <property type="entry name" value="CorA_TM1_TM2"/>
</dbReference>
<dbReference type="PANTHER" id="PTHR46494">
    <property type="entry name" value="CORA FAMILY METAL ION TRANSPORTER (EUROFUNG)"/>
    <property type="match status" value="1"/>
</dbReference>
<proteinExistence type="inferred from homology"/>
<dbReference type="Proteomes" id="UP000177626">
    <property type="component" value="Unassembled WGS sequence"/>
</dbReference>
<dbReference type="SUPFAM" id="SSF144083">
    <property type="entry name" value="Magnesium transport protein CorA, transmembrane region"/>
    <property type="match status" value="1"/>
</dbReference>
<organism evidence="9 10">
    <name type="scientific">Candidatus Komeilibacteria bacterium RIFOXYC1_FULL_37_11</name>
    <dbReference type="NCBI Taxonomy" id="1798555"/>
    <lineage>
        <taxon>Bacteria</taxon>
        <taxon>Candidatus Komeiliibacteriota</taxon>
    </lineage>
</organism>
<evidence type="ECO:0000313" key="10">
    <source>
        <dbReference type="Proteomes" id="UP000177626"/>
    </source>
</evidence>
<evidence type="ECO:0000256" key="3">
    <source>
        <dbReference type="ARBA" id="ARBA00022448"/>
    </source>
</evidence>
<accession>A0A1G2BZ05</accession>
<reference evidence="9 10" key="1">
    <citation type="journal article" date="2016" name="Nat. Commun.">
        <title>Thousands of microbial genomes shed light on interconnected biogeochemical processes in an aquifer system.</title>
        <authorList>
            <person name="Anantharaman K."/>
            <person name="Brown C.T."/>
            <person name="Hug L.A."/>
            <person name="Sharon I."/>
            <person name="Castelle C.J."/>
            <person name="Probst A.J."/>
            <person name="Thomas B.C."/>
            <person name="Singh A."/>
            <person name="Wilkins M.J."/>
            <person name="Karaoz U."/>
            <person name="Brodie E.L."/>
            <person name="Williams K.H."/>
            <person name="Hubbard S.S."/>
            <person name="Banfield J.F."/>
        </authorList>
    </citation>
    <scope>NUCLEOTIDE SEQUENCE [LARGE SCALE GENOMIC DNA]</scope>
</reference>
<evidence type="ECO:0000313" key="9">
    <source>
        <dbReference type="EMBL" id="OGY93779.1"/>
    </source>
</evidence>
<dbReference type="Gene3D" id="1.20.58.340">
    <property type="entry name" value="Magnesium transport protein CorA, transmembrane region"/>
    <property type="match status" value="2"/>
</dbReference>
<evidence type="ECO:0000256" key="8">
    <source>
        <dbReference type="SAM" id="Phobius"/>
    </source>
</evidence>
<dbReference type="GO" id="GO:0015095">
    <property type="term" value="F:magnesium ion transmembrane transporter activity"/>
    <property type="evidence" value="ECO:0007669"/>
    <property type="project" value="TreeGrafter"/>
</dbReference>
<keyword evidence="5 8" id="KW-0812">Transmembrane</keyword>
<keyword evidence="7 8" id="KW-0472">Membrane</keyword>
<dbReference type="EMBL" id="MHKQ01000017">
    <property type="protein sequence ID" value="OGY93779.1"/>
    <property type="molecule type" value="Genomic_DNA"/>
</dbReference>
<dbReference type="SUPFAM" id="SSF143865">
    <property type="entry name" value="CorA soluble domain-like"/>
    <property type="match status" value="1"/>
</dbReference>
<dbReference type="GO" id="GO:0015087">
    <property type="term" value="F:cobalt ion transmembrane transporter activity"/>
    <property type="evidence" value="ECO:0007669"/>
    <property type="project" value="TreeGrafter"/>
</dbReference>
<sequence length="307" mass="36536">MPIDKIKTRKLLWINIEKPTRADIDFLKKEYDFHPLDLEDCIGRAQRPQISEYAHYMFFILTFPAYNRENREIESSEVDFFMSAKYIVTISDGKIPTLKNFFSELKTNEYSREKYMMDSHSVFLLYEILHRLQNYTIPMLDHISQEIEDIEKRIFKGEEKKLVIEILHTKRNIVDFRRIMQAHKNIIKKLMNTSDKFFMHDRINIYFANILDRAKDIWDILETLKENIATFQETNESLISHRLNDIMKTLTVVSVIMAPATLLASIFAIRAKHIPLVNMDGGFYFIMAIILTVVVFSLIYFRNKKWL</sequence>
<keyword evidence="3" id="KW-0813">Transport</keyword>
<dbReference type="Gene3D" id="3.30.460.20">
    <property type="entry name" value="CorA soluble domain-like"/>
    <property type="match status" value="1"/>
</dbReference>
<dbReference type="GO" id="GO:0005886">
    <property type="term" value="C:plasma membrane"/>
    <property type="evidence" value="ECO:0007669"/>
    <property type="project" value="UniProtKB-SubCell"/>
</dbReference>
<keyword evidence="4" id="KW-1003">Cell membrane</keyword>
<comment type="caution">
    <text evidence="9">The sequence shown here is derived from an EMBL/GenBank/DDBJ whole genome shotgun (WGS) entry which is preliminary data.</text>
</comment>
<evidence type="ECO:0000256" key="5">
    <source>
        <dbReference type="ARBA" id="ARBA00022692"/>
    </source>
</evidence>
<dbReference type="CDD" id="cd12822">
    <property type="entry name" value="TmCorA-like"/>
    <property type="match status" value="1"/>
</dbReference>
<dbReference type="InterPro" id="IPR002523">
    <property type="entry name" value="MgTranspt_CorA/ZnTranspt_ZntB"/>
</dbReference>
<protein>
    <recommendedName>
        <fullName evidence="11">Magnesium transport protein CorA</fullName>
    </recommendedName>
</protein>
<evidence type="ECO:0000256" key="7">
    <source>
        <dbReference type="ARBA" id="ARBA00023136"/>
    </source>
</evidence>
<comment type="subcellular location">
    <subcellularLocation>
        <location evidence="1">Cell membrane</location>
        <topology evidence="1">Multi-pass membrane protein</topology>
    </subcellularLocation>
</comment>
<evidence type="ECO:0000256" key="2">
    <source>
        <dbReference type="ARBA" id="ARBA00009765"/>
    </source>
</evidence>
<feature type="transmembrane region" description="Helical" evidence="8">
    <location>
        <begin position="250"/>
        <end position="269"/>
    </location>
</feature>
<evidence type="ECO:0000256" key="1">
    <source>
        <dbReference type="ARBA" id="ARBA00004651"/>
    </source>
</evidence>
<dbReference type="AlphaFoldDB" id="A0A1G2BZ05"/>
<evidence type="ECO:0000256" key="4">
    <source>
        <dbReference type="ARBA" id="ARBA00022475"/>
    </source>
</evidence>
<dbReference type="Pfam" id="PF01544">
    <property type="entry name" value="CorA"/>
    <property type="match status" value="1"/>
</dbReference>
<keyword evidence="6 8" id="KW-1133">Transmembrane helix</keyword>
<dbReference type="GO" id="GO:0050897">
    <property type="term" value="F:cobalt ion binding"/>
    <property type="evidence" value="ECO:0007669"/>
    <property type="project" value="TreeGrafter"/>
</dbReference>